<dbReference type="PANTHER" id="PTHR40081:SF1">
    <property type="entry name" value="TAT PATHWAY SIGNAL SEQUENCE DOMAIN PROTEIN"/>
    <property type="match status" value="1"/>
</dbReference>
<reference evidence="5 6" key="1">
    <citation type="journal article" date="2020" name="Phytopathology">
        <title>Genome Sequence Resources of Colletotrichum truncatum, C. plurivorum, C. musicola, and C. sojae: Four Species Pathogenic to Soybean (Glycine max).</title>
        <authorList>
            <person name="Rogerio F."/>
            <person name="Boufleur T.R."/>
            <person name="Ciampi-Guillardi M."/>
            <person name="Sukno S.A."/>
            <person name="Thon M.R."/>
            <person name="Massola Junior N.S."/>
            <person name="Baroncelli R."/>
        </authorList>
    </citation>
    <scope>NUCLEOTIDE SEQUENCE [LARGE SCALE GENOMIC DNA]</scope>
    <source>
        <strain evidence="5 6">LFN0009</strain>
    </source>
</reference>
<dbReference type="InterPro" id="IPR048331">
    <property type="entry name" value="PcRGLX/YetA_3rd"/>
</dbReference>
<evidence type="ECO:0000256" key="1">
    <source>
        <dbReference type="SAM" id="SignalP"/>
    </source>
</evidence>
<protein>
    <recommendedName>
        <fullName evidence="7">Tat pathway signal sequence</fullName>
    </recommendedName>
</protein>
<evidence type="ECO:0000259" key="4">
    <source>
        <dbReference type="Pfam" id="PF21346"/>
    </source>
</evidence>
<feature type="signal peptide" evidence="1">
    <location>
        <begin position="1"/>
        <end position="20"/>
    </location>
</feature>
<dbReference type="Pfam" id="PF21345">
    <property type="entry name" value="PcRGLX_2nd"/>
    <property type="match status" value="1"/>
</dbReference>
<dbReference type="Pfam" id="PF21346">
    <property type="entry name" value="PcRGLX_3rd"/>
    <property type="match status" value="1"/>
</dbReference>
<keyword evidence="1" id="KW-0732">Signal</keyword>
<keyword evidence="6" id="KW-1185">Reference proteome</keyword>
<sequence>MSRFVLGLAAIAGLLGSSNAQNSTGPDSASVKWLGGTPSYTGGTTFGLPWAKGKHYPNSTEFSLASGGALQSWVTAYWADGSIKWTGHAIPESDTILDEYTISASSSANSTARFSRARRQSAAPGVAVTDSSDAVSVDTGKLSLTFPKSGSVVVGEIKTAAGKVIGQNGKLVLHSQSGVEDRAEIKSQAGIDHFDFESNVEEVSVSKDNTARALVTVRGKHRVQGEGAAHDDWLPFVLRFYAYANSEAVRIVHTVIYDGESKEDFITGLGIRFQVPLDAEEQYNRHVRISGVDGGLLSEAVQGITGLRRDPGAQVRTDQFEGVELADPATWDQRVTTRLHWIPTWSDFSLTQLSPDGFTLKKRTKVGQSWVNIPGGTRAGGLAYLGGATKGGLAVGLRNFWKRYPTGIDITNAATETGEITIWIYSPSAPPLDLRPYHDGLGQEDYADQLDALEITYEDWEDGFNTPYGVARTNEIFLYGFDSTPNRTLLADLSDHTNNPPVLVGEPARLAETKAIGNYWAPPAASAGSAQAAAIEEHLEFLFRFYEGQVEQRRWYGFWDHGDFIHAYDPDRHQWRYDVGGYAWDNSELSPDLFFWNYFLRTGREDVYRFAEALVRHTSEVDVYHLGKWKGLGTRHGVQHWGDSAKQARISTPQYRKVFYYLSGGDERVGEVIEEVLDADQTYGVLDPNRKVRTDGWVPTPNASVAVGLGTDWSSLAASWLLEWERRGPRWEEARTKLVNTADSIAKLKNGFVTGSGLYSIANGTLGPPPADPNNEGLVAVSHLSAVFGLLEVVAEFIEHAGEQVPEGFEDAWYDYSYYYGAGAAEQTARYGKSFGNVNLKQGHSRLTAYAAHRTGNATLAARAWNEFFNTDGFKPSSPWSTVRFDGSAVLAPIDEAAWISTNDAALYGLAGIINLALVGEYLE</sequence>
<dbReference type="InterPro" id="IPR045793">
    <property type="entry name" value="PcRGLX/YetA-like"/>
</dbReference>
<feature type="domain" description="PcRGLX/YetA-like C-terminal alpha/alpha toroid" evidence="4">
    <location>
        <begin position="500"/>
        <end position="923"/>
    </location>
</feature>
<dbReference type="InterPro" id="IPR048330">
    <property type="entry name" value="PcRGLX/YetA_2nd"/>
</dbReference>
<dbReference type="EMBL" id="WIGN01000627">
    <property type="protein sequence ID" value="KAF6786801.1"/>
    <property type="molecule type" value="Genomic_DNA"/>
</dbReference>
<evidence type="ECO:0000259" key="2">
    <source>
        <dbReference type="Pfam" id="PF19501"/>
    </source>
</evidence>
<dbReference type="InterPro" id="IPR048329">
    <property type="entry name" value="PcRGLX_1st"/>
</dbReference>
<accession>A0A8H6MIQ6</accession>
<evidence type="ECO:0008006" key="7">
    <source>
        <dbReference type="Google" id="ProtNLM"/>
    </source>
</evidence>
<feature type="domain" description="PcRGLX/YetA-like N-terminal RIFT barrel" evidence="2">
    <location>
        <begin position="28"/>
        <end position="104"/>
    </location>
</feature>
<gene>
    <name evidence="5" type="ORF">CSOJ01_15359</name>
</gene>
<evidence type="ECO:0000313" key="5">
    <source>
        <dbReference type="EMBL" id="KAF6786801.1"/>
    </source>
</evidence>
<dbReference type="Pfam" id="PF19501">
    <property type="entry name" value="PcRGLX_1st"/>
    <property type="match status" value="1"/>
</dbReference>
<evidence type="ECO:0000313" key="6">
    <source>
        <dbReference type="Proteomes" id="UP000652219"/>
    </source>
</evidence>
<dbReference type="AlphaFoldDB" id="A0A8H6MIQ6"/>
<comment type="caution">
    <text evidence="5">The sequence shown here is derived from an EMBL/GenBank/DDBJ whole genome shotgun (WGS) entry which is preliminary data.</text>
</comment>
<evidence type="ECO:0000259" key="3">
    <source>
        <dbReference type="Pfam" id="PF21345"/>
    </source>
</evidence>
<feature type="domain" description="PcRGLX/YetA-like central beta-sandwich" evidence="3">
    <location>
        <begin position="126"/>
        <end position="494"/>
    </location>
</feature>
<dbReference type="PANTHER" id="PTHR40081">
    <property type="entry name" value="CONCANAVALIN A-LIKE LECTIN/GLUCANASE"/>
    <property type="match status" value="1"/>
</dbReference>
<name>A0A8H6MIQ6_9PEZI</name>
<dbReference type="Proteomes" id="UP000652219">
    <property type="component" value="Unassembled WGS sequence"/>
</dbReference>
<feature type="chain" id="PRO_5034183578" description="Tat pathway signal sequence" evidence="1">
    <location>
        <begin position="21"/>
        <end position="924"/>
    </location>
</feature>
<proteinExistence type="predicted"/>
<organism evidence="5 6">
    <name type="scientific">Colletotrichum sojae</name>
    <dbReference type="NCBI Taxonomy" id="2175907"/>
    <lineage>
        <taxon>Eukaryota</taxon>
        <taxon>Fungi</taxon>
        <taxon>Dikarya</taxon>
        <taxon>Ascomycota</taxon>
        <taxon>Pezizomycotina</taxon>
        <taxon>Sordariomycetes</taxon>
        <taxon>Hypocreomycetidae</taxon>
        <taxon>Glomerellales</taxon>
        <taxon>Glomerellaceae</taxon>
        <taxon>Colletotrichum</taxon>
        <taxon>Colletotrichum orchidearum species complex</taxon>
    </lineage>
</organism>